<evidence type="ECO:0000259" key="1">
    <source>
        <dbReference type="Pfam" id="PF12816"/>
    </source>
</evidence>
<dbReference type="GO" id="GO:0030897">
    <property type="term" value="C:HOPS complex"/>
    <property type="evidence" value="ECO:0007669"/>
    <property type="project" value="TreeGrafter"/>
</dbReference>
<dbReference type="STRING" id="1965070.A0A3S4R3Z8"/>
<dbReference type="InterPro" id="IPR045111">
    <property type="entry name" value="Vps41/Vps8"/>
</dbReference>
<dbReference type="InterPro" id="IPR025941">
    <property type="entry name" value="Vps8_central_dom"/>
</dbReference>
<dbReference type="AlphaFoldDB" id="A0A3S4R3Z8"/>
<protein>
    <submittedName>
        <fullName evidence="2">Vacuolar protein sorting-associated protein 8-like protein</fullName>
    </submittedName>
</protein>
<dbReference type="Pfam" id="PF23410">
    <property type="entry name" value="Beta-prop_VPS8"/>
    <property type="match status" value="1"/>
</dbReference>
<dbReference type="GO" id="GO:0005770">
    <property type="term" value="C:late endosome"/>
    <property type="evidence" value="ECO:0007669"/>
    <property type="project" value="TreeGrafter"/>
</dbReference>
<accession>A0A3S4R3Z8</accession>
<comment type="caution">
    <text evidence="2">The sequence shown here is derived from an EMBL/GenBank/DDBJ whole genome shotgun (WGS) entry which is preliminary data.</text>
</comment>
<dbReference type="GO" id="GO:0006623">
    <property type="term" value="P:protein targeting to vacuole"/>
    <property type="evidence" value="ECO:0007669"/>
    <property type="project" value="InterPro"/>
</dbReference>
<evidence type="ECO:0000313" key="2">
    <source>
        <dbReference type="EMBL" id="RWS11296.1"/>
    </source>
</evidence>
<feature type="non-terminal residue" evidence="2">
    <location>
        <position position="1"/>
    </location>
</feature>
<organism evidence="2 3">
    <name type="scientific">Dinothrombium tinctorium</name>
    <dbReference type="NCBI Taxonomy" id="1965070"/>
    <lineage>
        <taxon>Eukaryota</taxon>
        <taxon>Metazoa</taxon>
        <taxon>Ecdysozoa</taxon>
        <taxon>Arthropoda</taxon>
        <taxon>Chelicerata</taxon>
        <taxon>Arachnida</taxon>
        <taxon>Acari</taxon>
        <taxon>Acariformes</taxon>
        <taxon>Trombidiformes</taxon>
        <taxon>Prostigmata</taxon>
        <taxon>Anystina</taxon>
        <taxon>Parasitengona</taxon>
        <taxon>Trombidioidea</taxon>
        <taxon>Trombidiidae</taxon>
        <taxon>Dinothrombium</taxon>
    </lineage>
</organism>
<dbReference type="PANTHER" id="PTHR12616:SF8">
    <property type="entry name" value="VACUOLAR PROTEIN SORTING-ASSOCIATED PROTEIN 8 HOMOLOG"/>
    <property type="match status" value="1"/>
</dbReference>
<feature type="domain" description="Vacuolar protein sorting-associated protein 8 central" evidence="1">
    <location>
        <begin position="226"/>
        <end position="415"/>
    </location>
</feature>
<evidence type="ECO:0000313" key="3">
    <source>
        <dbReference type="Proteomes" id="UP000285301"/>
    </source>
</evidence>
<dbReference type="EMBL" id="NCKU01001774">
    <property type="protein sequence ID" value="RWS11296.1"/>
    <property type="molecule type" value="Genomic_DNA"/>
</dbReference>
<dbReference type="Proteomes" id="UP000285301">
    <property type="component" value="Unassembled WGS sequence"/>
</dbReference>
<dbReference type="Pfam" id="PF12816">
    <property type="entry name" value="TPR_Vps8"/>
    <property type="match status" value="1"/>
</dbReference>
<dbReference type="OrthoDB" id="289913at2759"/>
<name>A0A3S4R3Z8_9ACAR</name>
<dbReference type="GO" id="GO:0034058">
    <property type="term" value="P:endosomal vesicle fusion"/>
    <property type="evidence" value="ECO:0007669"/>
    <property type="project" value="TreeGrafter"/>
</dbReference>
<gene>
    <name evidence="2" type="ORF">B4U79_07903</name>
</gene>
<proteinExistence type="predicted"/>
<dbReference type="PANTHER" id="PTHR12616">
    <property type="entry name" value="VACUOLAR PROTEIN SORTING VPS41"/>
    <property type="match status" value="1"/>
</dbReference>
<sequence>KLCLNYVIESLEWFSSRTIGTIDATENLHIIDVKSEEELESVDIGNVKLVYGTEYFESVDTGGNVSKAMSIAAERACYYSLCTRSGARHFSHSQLLLLGMNAVYGYSLRNWYERIDWLFKHNKFSGALFLTLSMYNDEAKAVIGLPSNKSDKKAIIREKMVDLVENYSDLSVGILRPDKDKIDVLRQHYTEVIQSCLHYCLAVNRSDLIFPNLYEKFSNDPLAKAIFLESLEFHILNSELHDLSPVLVKDLVNHYEERKKFNELESIILRLNIDCLDIHQLITLCRKEKMYDGIIYIHNQAFDEYITPFEELFSVLLEKLLKRQQLTNSEIILASKILVYINCCLTGRIYPMGELHISKRQKVRRNILRTICQFKLHDYPENEINKDIKHIIYPYLRALLNFDAKEFFKVLSLAFEELDCMMKDKEEIQHLIDILLHIMSETSGFNQSQICAFFTFLSRQVARPENPILTSNLLFDQVQNFMTIQVQILIYIHIILQIIEHLTMENSGRVDERQHALLDLLHSGKIDHIPKAKLLNLSEKAKFYRVCESIHWEQRAFDKILSCYLNDDSRKVRLSYLSHFIIFLHFSSRNKYLPI</sequence>
<keyword evidence="3" id="KW-1185">Reference proteome</keyword>
<reference evidence="2 3" key="1">
    <citation type="journal article" date="2018" name="Gigascience">
        <title>Genomes of trombidid mites reveal novel predicted allergens and laterally-transferred genes associated with secondary metabolism.</title>
        <authorList>
            <person name="Dong X."/>
            <person name="Chaisiri K."/>
            <person name="Xia D."/>
            <person name="Armstrong S.D."/>
            <person name="Fang Y."/>
            <person name="Donnelly M.J."/>
            <person name="Kadowaki T."/>
            <person name="McGarry J.W."/>
            <person name="Darby A.C."/>
            <person name="Makepeace B.L."/>
        </authorList>
    </citation>
    <scope>NUCLEOTIDE SEQUENCE [LARGE SCALE GENOMIC DNA]</scope>
    <source>
        <strain evidence="2">UoL-WK</strain>
    </source>
</reference>